<feature type="compositionally biased region" description="Basic and acidic residues" evidence="1">
    <location>
        <begin position="22"/>
        <end position="40"/>
    </location>
</feature>
<sequence>GQQELRRSPQDHARVRRLQGAELHHQEEPPQRPRPHRAEEVLPALPHAHRAPRDPL</sequence>
<feature type="region of interest" description="Disordered" evidence="1">
    <location>
        <begin position="1"/>
        <end position="56"/>
    </location>
</feature>
<dbReference type="EMBL" id="CADCUN010000139">
    <property type="protein sequence ID" value="CAA9387112.1"/>
    <property type="molecule type" value="Genomic_DNA"/>
</dbReference>
<evidence type="ECO:0000256" key="1">
    <source>
        <dbReference type="SAM" id="MobiDB-lite"/>
    </source>
</evidence>
<reference evidence="2" key="1">
    <citation type="submission" date="2020-02" db="EMBL/GenBank/DDBJ databases">
        <authorList>
            <person name="Meier V. D."/>
        </authorList>
    </citation>
    <scope>NUCLEOTIDE SEQUENCE</scope>
    <source>
        <strain evidence="2">AVDCRST_MAG60</strain>
    </source>
</reference>
<feature type="compositionally biased region" description="Basic and acidic residues" evidence="1">
    <location>
        <begin position="1"/>
        <end position="13"/>
    </location>
</feature>
<proteinExistence type="predicted"/>
<gene>
    <name evidence="2" type="ORF">AVDCRST_MAG60-1305</name>
</gene>
<dbReference type="AlphaFoldDB" id="A0A6J4NIP5"/>
<dbReference type="GO" id="GO:0005840">
    <property type="term" value="C:ribosome"/>
    <property type="evidence" value="ECO:0007669"/>
    <property type="project" value="UniProtKB-KW"/>
</dbReference>
<evidence type="ECO:0000313" key="2">
    <source>
        <dbReference type="EMBL" id="CAA9387112.1"/>
    </source>
</evidence>
<keyword evidence="2" id="KW-0687">Ribonucleoprotein</keyword>
<protein>
    <submittedName>
        <fullName evidence="2">LSU ribosomal protein L33p @ LSU ribosomal protein L33p, zinc-dependent</fullName>
    </submittedName>
</protein>
<feature type="non-terminal residue" evidence="2">
    <location>
        <position position="1"/>
    </location>
</feature>
<name>A0A6J4NIP5_9ACTN</name>
<organism evidence="2">
    <name type="scientific">uncultured Nocardioides sp</name>
    <dbReference type="NCBI Taxonomy" id="198441"/>
    <lineage>
        <taxon>Bacteria</taxon>
        <taxon>Bacillati</taxon>
        <taxon>Actinomycetota</taxon>
        <taxon>Actinomycetes</taxon>
        <taxon>Propionibacteriales</taxon>
        <taxon>Nocardioidaceae</taxon>
        <taxon>Nocardioides</taxon>
        <taxon>environmental samples</taxon>
    </lineage>
</organism>
<keyword evidence="2" id="KW-0689">Ribosomal protein</keyword>
<feature type="non-terminal residue" evidence="2">
    <location>
        <position position="56"/>
    </location>
</feature>
<accession>A0A6J4NIP5</accession>